<keyword evidence="1" id="KW-0812">Transmembrane</keyword>
<dbReference type="RefSeq" id="WP_277733094.1">
    <property type="nucleotide sequence ID" value="NZ_CP120733.1"/>
</dbReference>
<reference evidence="2 3" key="1">
    <citation type="submission" date="2023-03" db="EMBL/GenBank/DDBJ databases">
        <title>Complete genome sequence of Tepidibacter sp. SWIR-1, isolated from a deep-sea hydrothermal vent.</title>
        <authorList>
            <person name="Li X."/>
        </authorList>
    </citation>
    <scope>NUCLEOTIDE SEQUENCE [LARGE SCALE GENOMIC DNA]</scope>
    <source>
        <strain evidence="2 3">SWIR-1</strain>
    </source>
</reference>
<evidence type="ECO:0000313" key="2">
    <source>
        <dbReference type="EMBL" id="WFD11122.1"/>
    </source>
</evidence>
<sequence length="407" mass="48387">MIKKKLKFCLIENILLNGIIFFIFFHMNPTKDNFINMNIHPLVIVVVAMALRYGNYLGVLSAIIASITFIYSYWLLGRDLFLFFIDYSYYKFLLMFFLSAIIFGRFKDNYDFNISNLKLEYDSLSEKYDNLMNGYEKLRFIKEELRKQIVGAEYSIVSLYEIASTLETLDSEEIYTEIMHILSKFLKAKTMSIYTVSEDDKYLRLKLKKGEGKQIPNSINILDKFCFRKLINKKITIKRNGNCESEFPLLSGPIIKDNRVIAVINIEKMDFEMITEYSFNLFKVIVEWINKALVQAIEVELELNKKKYYENTNIIKYEFFKERLDEEKERKERYDLEYGVLKFKNKDMGIKYLDDKLSKIIRTVDVVFYDEKSNMIYILLPATPISVCDVIEKRILQGFDYKIERIR</sequence>
<dbReference type="InterPro" id="IPR029016">
    <property type="entry name" value="GAF-like_dom_sf"/>
</dbReference>
<proteinExistence type="predicted"/>
<feature type="transmembrane region" description="Helical" evidence="1">
    <location>
        <begin position="56"/>
        <end position="76"/>
    </location>
</feature>
<evidence type="ECO:0008006" key="4">
    <source>
        <dbReference type="Google" id="ProtNLM"/>
    </source>
</evidence>
<dbReference type="EMBL" id="CP120733">
    <property type="protein sequence ID" value="WFD11122.1"/>
    <property type="molecule type" value="Genomic_DNA"/>
</dbReference>
<evidence type="ECO:0000313" key="3">
    <source>
        <dbReference type="Proteomes" id="UP001222800"/>
    </source>
</evidence>
<feature type="transmembrane region" description="Helical" evidence="1">
    <location>
        <begin position="88"/>
        <end position="106"/>
    </location>
</feature>
<feature type="transmembrane region" description="Helical" evidence="1">
    <location>
        <begin position="7"/>
        <end position="27"/>
    </location>
</feature>
<dbReference type="SUPFAM" id="SSF55781">
    <property type="entry name" value="GAF domain-like"/>
    <property type="match status" value="1"/>
</dbReference>
<evidence type="ECO:0000256" key="1">
    <source>
        <dbReference type="SAM" id="Phobius"/>
    </source>
</evidence>
<name>A0ABY8EDV3_9FIRM</name>
<keyword evidence="1" id="KW-1133">Transmembrane helix</keyword>
<gene>
    <name evidence="2" type="ORF">P4S50_03335</name>
</gene>
<accession>A0ABY8EDV3</accession>
<organism evidence="2 3">
    <name type="scientific">Tepidibacter hydrothermalis</name>
    <dbReference type="NCBI Taxonomy" id="3036126"/>
    <lineage>
        <taxon>Bacteria</taxon>
        <taxon>Bacillati</taxon>
        <taxon>Bacillota</taxon>
        <taxon>Clostridia</taxon>
        <taxon>Peptostreptococcales</taxon>
        <taxon>Peptostreptococcaceae</taxon>
        <taxon>Tepidibacter</taxon>
    </lineage>
</organism>
<keyword evidence="3" id="KW-1185">Reference proteome</keyword>
<keyword evidence="1" id="KW-0472">Membrane</keyword>
<protein>
    <recommendedName>
        <fullName evidence="4">GAF domain-containing protein</fullName>
    </recommendedName>
</protein>
<dbReference type="Gene3D" id="3.30.450.40">
    <property type="match status" value="1"/>
</dbReference>
<dbReference type="Proteomes" id="UP001222800">
    <property type="component" value="Chromosome"/>
</dbReference>